<keyword evidence="1" id="KW-1133">Transmembrane helix</keyword>
<feature type="transmembrane region" description="Helical" evidence="1">
    <location>
        <begin position="16"/>
        <end position="36"/>
    </location>
</feature>
<dbReference type="Proteomes" id="UP001595699">
    <property type="component" value="Unassembled WGS sequence"/>
</dbReference>
<keyword evidence="3" id="KW-1185">Reference proteome</keyword>
<accession>A0ABV7Y7J4</accession>
<evidence type="ECO:0008006" key="4">
    <source>
        <dbReference type="Google" id="ProtNLM"/>
    </source>
</evidence>
<reference evidence="3" key="1">
    <citation type="journal article" date="2019" name="Int. J. Syst. Evol. Microbiol.">
        <title>The Global Catalogue of Microorganisms (GCM) 10K type strain sequencing project: providing services to taxonomists for standard genome sequencing and annotation.</title>
        <authorList>
            <consortium name="The Broad Institute Genomics Platform"/>
            <consortium name="The Broad Institute Genome Sequencing Center for Infectious Disease"/>
            <person name="Wu L."/>
            <person name="Ma J."/>
        </authorList>
    </citation>
    <scope>NUCLEOTIDE SEQUENCE [LARGE SCALE GENOMIC DNA]</scope>
    <source>
        <strain evidence="3">CGMCC 4.7241</strain>
    </source>
</reference>
<keyword evidence="1" id="KW-0472">Membrane</keyword>
<proteinExistence type="predicted"/>
<evidence type="ECO:0000313" key="3">
    <source>
        <dbReference type="Proteomes" id="UP001595699"/>
    </source>
</evidence>
<gene>
    <name evidence="2" type="ORF">ACFOUW_03985</name>
</gene>
<organism evidence="2 3">
    <name type="scientific">Tenggerimyces flavus</name>
    <dbReference type="NCBI Taxonomy" id="1708749"/>
    <lineage>
        <taxon>Bacteria</taxon>
        <taxon>Bacillati</taxon>
        <taxon>Actinomycetota</taxon>
        <taxon>Actinomycetes</taxon>
        <taxon>Propionibacteriales</taxon>
        <taxon>Nocardioidaceae</taxon>
        <taxon>Tenggerimyces</taxon>
    </lineage>
</organism>
<protein>
    <recommendedName>
        <fullName evidence="4">Transmembrane protein</fullName>
    </recommendedName>
</protein>
<dbReference type="RefSeq" id="WP_205120188.1">
    <property type="nucleotide sequence ID" value="NZ_JAFBCM010000001.1"/>
</dbReference>
<feature type="transmembrane region" description="Helical" evidence="1">
    <location>
        <begin position="82"/>
        <end position="98"/>
    </location>
</feature>
<sequence length="148" mass="15502">MSEQLRAVAERKLRWVVFWLGTTAVCLVAAIVLLIMGEPARAVLGGLVALVVLAWVLLVCLRGWSAVRTTGTPPAASVGRTFLVLVGLIFGLGGMIWLGSHPLAAASDGVASLTPTEWTTAAVAVLTLLIGLAPLWLLPSRSRAVVPQ</sequence>
<evidence type="ECO:0000256" key="1">
    <source>
        <dbReference type="SAM" id="Phobius"/>
    </source>
</evidence>
<name>A0ABV7Y7J4_9ACTN</name>
<comment type="caution">
    <text evidence="2">The sequence shown here is derived from an EMBL/GenBank/DDBJ whole genome shotgun (WGS) entry which is preliminary data.</text>
</comment>
<keyword evidence="1" id="KW-0812">Transmembrane</keyword>
<feature type="transmembrane region" description="Helical" evidence="1">
    <location>
        <begin position="42"/>
        <end position="61"/>
    </location>
</feature>
<feature type="transmembrane region" description="Helical" evidence="1">
    <location>
        <begin position="118"/>
        <end position="138"/>
    </location>
</feature>
<dbReference type="EMBL" id="JBHRZH010000004">
    <property type="protein sequence ID" value="MFC3759984.1"/>
    <property type="molecule type" value="Genomic_DNA"/>
</dbReference>
<evidence type="ECO:0000313" key="2">
    <source>
        <dbReference type="EMBL" id="MFC3759984.1"/>
    </source>
</evidence>